<keyword evidence="2" id="KW-1185">Reference proteome</keyword>
<sequence>MENRERQLDQEKINAVADKIIQAAAEDELTMLELDQAVYKVRQYFSENATLKIKAQD</sequence>
<organism evidence="1 2">
    <name type="scientific">Anaerococcus cruorum</name>
    <dbReference type="NCBI Taxonomy" id="3115617"/>
    <lineage>
        <taxon>Bacteria</taxon>
        <taxon>Bacillati</taxon>
        <taxon>Bacillota</taxon>
        <taxon>Tissierellia</taxon>
        <taxon>Tissierellales</taxon>
        <taxon>Peptoniphilaceae</taxon>
        <taxon>Anaerococcus</taxon>
    </lineage>
</organism>
<protein>
    <submittedName>
        <fullName evidence="1">Uncharacterized protein</fullName>
    </submittedName>
</protein>
<dbReference type="EMBL" id="JBGMEH010000006">
    <property type="protein sequence ID" value="MFO3716130.1"/>
    <property type="molecule type" value="Genomic_DNA"/>
</dbReference>
<gene>
    <name evidence="1" type="ORF">ACCQ40_04930</name>
</gene>
<dbReference type="RefSeq" id="WP_410032865.1">
    <property type="nucleotide sequence ID" value="NZ_JBGMEH010000006.1"/>
</dbReference>
<reference evidence="1 2" key="1">
    <citation type="journal article" date="2025" name="Anaerobe">
        <title>Description of Anaerococcus kampingiae sp. nov., Anaerococcus groningensis sp. nov., Anaerococcus martiniensis sp. nov., and Anaerococcus cruorum sp. nov., isolated from human clinical specimens.</title>
        <authorList>
            <person name="Boiten K.E."/>
            <person name="Meijer J."/>
            <person name="van Wezel E.M."/>
            <person name="Veloo A.C.M."/>
        </authorList>
    </citation>
    <scope>NUCLEOTIDE SEQUENCE [LARGE SCALE GENOMIC DNA]</scope>
    <source>
        <strain evidence="1 2">ENR1039</strain>
    </source>
</reference>
<accession>A0ABW9MWE5</accession>
<name>A0ABW9MWE5_9FIRM</name>
<comment type="caution">
    <text evidence="1">The sequence shown here is derived from an EMBL/GenBank/DDBJ whole genome shotgun (WGS) entry which is preliminary data.</text>
</comment>
<proteinExistence type="predicted"/>
<evidence type="ECO:0000313" key="2">
    <source>
        <dbReference type="Proteomes" id="UP001638015"/>
    </source>
</evidence>
<evidence type="ECO:0000313" key="1">
    <source>
        <dbReference type="EMBL" id="MFO3716130.1"/>
    </source>
</evidence>
<dbReference type="Proteomes" id="UP001638015">
    <property type="component" value="Unassembled WGS sequence"/>
</dbReference>